<keyword evidence="3" id="KW-0274">FAD</keyword>
<evidence type="ECO:0000313" key="7">
    <source>
        <dbReference type="EMBL" id="MBB3708709.1"/>
    </source>
</evidence>
<dbReference type="PANTHER" id="PTHR43400:SF7">
    <property type="entry name" value="FAD-DEPENDENT OXIDOREDUCTASE 2 FAD BINDING DOMAIN-CONTAINING PROTEIN"/>
    <property type="match status" value="1"/>
</dbReference>
<dbReference type="Proteomes" id="UP000577697">
    <property type="component" value="Unassembled WGS sequence"/>
</dbReference>
<dbReference type="Proteomes" id="UP000075755">
    <property type="component" value="Plasmid pAA04"/>
</dbReference>
<organism evidence="6 8">
    <name type="scientific">Aminobacter aminovorans</name>
    <name type="common">Chelatobacter heintzii</name>
    <dbReference type="NCBI Taxonomy" id="83263"/>
    <lineage>
        <taxon>Bacteria</taxon>
        <taxon>Pseudomonadati</taxon>
        <taxon>Pseudomonadota</taxon>
        <taxon>Alphaproteobacteria</taxon>
        <taxon>Hyphomicrobiales</taxon>
        <taxon>Phyllobacteriaceae</taxon>
        <taxon>Aminobacter</taxon>
    </lineage>
</organism>
<dbReference type="SUPFAM" id="SSF56425">
    <property type="entry name" value="Succinate dehydrogenase/fumarate reductase flavoprotein, catalytic domain"/>
    <property type="match status" value="1"/>
</dbReference>
<dbReference type="InterPro" id="IPR050315">
    <property type="entry name" value="FAD-oxidoreductase_2"/>
</dbReference>
<evidence type="ECO:0000313" key="9">
    <source>
        <dbReference type="Proteomes" id="UP000577697"/>
    </source>
</evidence>
<dbReference type="InterPro" id="IPR003953">
    <property type="entry name" value="FAD-dep_OxRdtase_2_FAD-bd"/>
</dbReference>
<dbReference type="KEGG" id="aak:AA2016_6611"/>
<accession>A0AAC8YWU0</accession>
<evidence type="ECO:0000256" key="1">
    <source>
        <dbReference type="ARBA" id="ARBA00001974"/>
    </source>
</evidence>
<dbReference type="EC" id="1.3.5.4" evidence="7"/>
<keyword evidence="2" id="KW-0285">Flavoprotein</keyword>
<dbReference type="Gene3D" id="3.50.50.60">
    <property type="entry name" value="FAD/NAD(P)-binding domain"/>
    <property type="match status" value="1"/>
</dbReference>
<gene>
    <name evidence="6" type="ORF">AA2016_6611</name>
    <name evidence="7" type="ORF">FHS67_005049</name>
</gene>
<sequence>MSADFDVIVVGGGGAGIAAALAAVEAGARTLLLDAGPKLGGSTALSGGVFYAAGTSIQQANGFQDDADAMYHHYMTLSRYSVAPSLVRKLCNESAATLDWLISLGVRYTNEGLYFSGCDAVPRGHRPLGAGAEIVERLEGALSQHPVDVALETRVTGLIKASDGSIAGIRCGEDEISAGAVVLTTGGFGGSKEMLTRHFPDHEVGGDYLWYVGAKTCRGDGLNIGAEAGAEIVGHNRGQLSVTHGFSPDNEVQQPGWLVHVNRHGKRFVDETQTYAIVAEQLRRQPGHECYSIFDEDARLSLTRASDRHPTWERDLILRYLNEGKLTKAASLADLAQILGLPVRALKTTVDRYNEACAAGRDPDFLKNPAHMRAIANPPFYAARLKPAILGLTATGLSIDTCAKVLDPNGIWVKGLFAAGETTGGVISEIYTASGNSIANSIIFGRTAGAGSAAFTLGIKQKD</sequence>
<dbReference type="EMBL" id="JACICB010000021">
    <property type="protein sequence ID" value="MBB3708709.1"/>
    <property type="molecule type" value="Genomic_DNA"/>
</dbReference>
<name>A0AAC8YWU0_AMIAI</name>
<dbReference type="AlphaFoldDB" id="A0AAC8YWU0"/>
<evidence type="ECO:0000313" key="6">
    <source>
        <dbReference type="EMBL" id="AMS45501.1"/>
    </source>
</evidence>
<dbReference type="RefSeq" id="WP_067970241.1">
    <property type="nucleotide sequence ID" value="NZ_CP015009.1"/>
</dbReference>
<dbReference type="Pfam" id="PF00890">
    <property type="entry name" value="FAD_binding_2"/>
    <property type="match status" value="1"/>
</dbReference>
<evidence type="ECO:0000256" key="3">
    <source>
        <dbReference type="ARBA" id="ARBA00022827"/>
    </source>
</evidence>
<dbReference type="PANTHER" id="PTHR43400">
    <property type="entry name" value="FUMARATE REDUCTASE"/>
    <property type="match status" value="1"/>
</dbReference>
<dbReference type="SUPFAM" id="SSF51905">
    <property type="entry name" value="FAD/NAD(P)-binding domain"/>
    <property type="match status" value="1"/>
</dbReference>
<reference evidence="6 8" key="1">
    <citation type="submission" date="2016-03" db="EMBL/GenBank/DDBJ databases">
        <title>Complete genome of Aminobacter aminovorans KCTC 2477.</title>
        <authorList>
            <person name="Kim K.M."/>
        </authorList>
    </citation>
    <scope>NUCLEOTIDE SEQUENCE [LARGE SCALE GENOMIC DNA]</scope>
    <source>
        <strain evidence="6 8">KCTC 2477</strain>
        <plasmid evidence="6 8">pAA04</plasmid>
    </source>
</reference>
<keyword evidence="4 7" id="KW-0560">Oxidoreductase</keyword>
<geneLocation type="plasmid" evidence="6 8">
    <name>pAA04</name>
</geneLocation>
<dbReference type="EMBL" id="CP015009">
    <property type="protein sequence ID" value="AMS45501.1"/>
    <property type="molecule type" value="Genomic_DNA"/>
</dbReference>
<dbReference type="InterPro" id="IPR027477">
    <property type="entry name" value="Succ_DH/fumarate_Rdtase_cat_sf"/>
</dbReference>
<dbReference type="InterPro" id="IPR036188">
    <property type="entry name" value="FAD/NAD-bd_sf"/>
</dbReference>
<dbReference type="Gene3D" id="3.90.700.10">
    <property type="entry name" value="Succinate dehydrogenase/fumarate reductase flavoprotein, catalytic domain"/>
    <property type="match status" value="1"/>
</dbReference>
<evidence type="ECO:0000259" key="5">
    <source>
        <dbReference type="Pfam" id="PF00890"/>
    </source>
</evidence>
<evidence type="ECO:0000256" key="4">
    <source>
        <dbReference type="ARBA" id="ARBA00023002"/>
    </source>
</evidence>
<protein>
    <submittedName>
        <fullName evidence="6">Fumarate reductase flavoprotein subunit</fullName>
        <ecNumber evidence="7">1.3.5.4</ecNumber>
    </submittedName>
</protein>
<keyword evidence="6" id="KW-0614">Plasmid</keyword>
<comment type="cofactor">
    <cofactor evidence="1">
        <name>FAD</name>
        <dbReference type="ChEBI" id="CHEBI:57692"/>
    </cofactor>
</comment>
<keyword evidence="9" id="KW-1185">Reference proteome</keyword>
<dbReference type="PRINTS" id="PR00411">
    <property type="entry name" value="PNDRDTASEI"/>
</dbReference>
<dbReference type="GO" id="GO:0016491">
    <property type="term" value="F:oxidoreductase activity"/>
    <property type="evidence" value="ECO:0007669"/>
    <property type="project" value="UniProtKB-KW"/>
</dbReference>
<feature type="domain" description="FAD-dependent oxidoreductase 2 FAD-binding" evidence="5">
    <location>
        <begin position="6"/>
        <end position="438"/>
    </location>
</feature>
<evidence type="ECO:0000313" key="8">
    <source>
        <dbReference type="Proteomes" id="UP000075755"/>
    </source>
</evidence>
<proteinExistence type="predicted"/>
<evidence type="ECO:0000256" key="2">
    <source>
        <dbReference type="ARBA" id="ARBA00022630"/>
    </source>
</evidence>
<reference evidence="7 9" key="2">
    <citation type="submission" date="2020-08" db="EMBL/GenBank/DDBJ databases">
        <title>Genomic Encyclopedia of Type Strains, Phase IV (KMG-IV): sequencing the most valuable type-strain genomes for metagenomic binning, comparative biology and taxonomic classification.</title>
        <authorList>
            <person name="Goeker M."/>
        </authorList>
    </citation>
    <scope>NUCLEOTIDE SEQUENCE [LARGE SCALE GENOMIC DNA]</scope>
    <source>
        <strain evidence="7 9">DSM 10368</strain>
    </source>
</reference>